<evidence type="ECO:0000313" key="2">
    <source>
        <dbReference type="EMBL" id="BBN69089.1"/>
    </source>
</evidence>
<dbReference type="AlphaFoldDB" id="A0A5H2XQQ3"/>
<sequence>MHCIVTGMTVPAMYVKYQDKIEWGEEKLKAQLKRYYDMVDEKVVKKIQNKLVTVREEKEKKVLTTEKILIDATIGRALEALLGAVSQARERAHMYESILAQLEFTIQTITPKISEIDHLSEEDFPDDVIYRTRLQLIQGRELVNKCSNAGCCNLWKSQMYYKKLQELEDSLRRLITIDLQVKVALDVIRISTEMKELSILLLSNTNGLLTNIAAIENSNKSRRGILQALSNIFNIDQLPFLQVFDT</sequence>
<feature type="domain" description="RPW8" evidence="1">
    <location>
        <begin position="63"/>
        <end position="213"/>
    </location>
</feature>
<dbReference type="InterPro" id="IPR008808">
    <property type="entry name" value="Powdery_mildew-R_dom"/>
</dbReference>
<dbReference type="EMBL" id="AP021079">
    <property type="protein sequence ID" value="BBN69089.1"/>
    <property type="molecule type" value="Genomic_DNA"/>
</dbReference>
<organism evidence="2">
    <name type="scientific">Prunus dulcis</name>
    <name type="common">Almond</name>
    <name type="synonym">Amygdalus dulcis</name>
    <dbReference type="NCBI Taxonomy" id="3755"/>
    <lineage>
        <taxon>Eukaryota</taxon>
        <taxon>Viridiplantae</taxon>
        <taxon>Streptophyta</taxon>
        <taxon>Embryophyta</taxon>
        <taxon>Tracheophyta</taxon>
        <taxon>Spermatophyta</taxon>
        <taxon>Magnoliopsida</taxon>
        <taxon>eudicotyledons</taxon>
        <taxon>Gunneridae</taxon>
        <taxon>Pentapetalae</taxon>
        <taxon>rosids</taxon>
        <taxon>fabids</taxon>
        <taxon>Rosales</taxon>
        <taxon>Rosaceae</taxon>
        <taxon>Amygdaloideae</taxon>
        <taxon>Amygdaleae</taxon>
        <taxon>Prunus</taxon>
    </lineage>
</organism>
<protein>
    <submittedName>
        <fullName evidence="2">Homolog of RPW8 1</fullName>
    </submittedName>
</protein>
<gene>
    <name evidence="2" type="ORF">Prudu_742S000200</name>
</gene>
<name>A0A5H2XQQ3_PRUDU</name>
<reference evidence="2" key="1">
    <citation type="journal article" date="2019" name="Science">
        <title>Mutation of a bHLH transcription factor allowed almond domestication.</title>
        <authorList>
            <person name="Sanchez-Perez R."/>
            <person name="Pavan S."/>
            <person name="Mazzeo R."/>
            <person name="Moldovan C."/>
            <person name="Aiese Cigliano R."/>
            <person name="Del Cueto J."/>
            <person name="Ricciardi F."/>
            <person name="Lotti C."/>
            <person name="Ricciardi L."/>
            <person name="Dicenta F."/>
            <person name="Lopez-Marques R.L."/>
            <person name="Lindberg Moller B."/>
        </authorList>
    </citation>
    <scope>NUCLEOTIDE SEQUENCE</scope>
</reference>
<accession>A0A5H2XQQ3</accession>
<proteinExistence type="predicted"/>
<dbReference type="PROSITE" id="PS51153">
    <property type="entry name" value="RPW8"/>
    <property type="match status" value="1"/>
</dbReference>
<dbReference type="Pfam" id="PF05659">
    <property type="entry name" value="RPW8"/>
    <property type="match status" value="1"/>
</dbReference>
<evidence type="ECO:0000259" key="1">
    <source>
        <dbReference type="PROSITE" id="PS51153"/>
    </source>
</evidence>